<dbReference type="SMART" id="SM00257">
    <property type="entry name" value="LysM"/>
    <property type="match status" value="1"/>
</dbReference>
<comment type="caution">
    <text evidence="14">The sequence shown here is derived from an EMBL/GenBank/DDBJ whole genome shotgun (WGS) entry which is preliminary data.</text>
</comment>
<evidence type="ECO:0000313" key="14">
    <source>
        <dbReference type="EMBL" id="KAF8670719.1"/>
    </source>
</evidence>
<feature type="transmembrane region" description="Helical" evidence="10">
    <location>
        <begin position="227"/>
        <end position="249"/>
    </location>
</feature>
<evidence type="ECO:0008006" key="16">
    <source>
        <dbReference type="Google" id="ProtNLM"/>
    </source>
</evidence>
<dbReference type="GO" id="GO:0045087">
    <property type="term" value="P:innate immune response"/>
    <property type="evidence" value="ECO:0007669"/>
    <property type="project" value="InterPro"/>
</dbReference>
<dbReference type="FunFam" id="1.10.510.10:FF:000468">
    <property type="entry name" value="PTI1-like tyrosine-protein kinase 3"/>
    <property type="match status" value="1"/>
</dbReference>
<keyword evidence="7 10" id="KW-1133">Transmembrane helix</keyword>
<evidence type="ECO:0000256" key="8">
    <source>
        <dbReference type="ARBA" id="ARBA00023136"/>
    </source>
</evidence>
<keyword evidence="4 11" id="KW-0732">Signal</keyword>
<dbReference type="SMART" id="SM00220">
    <property type="entry name" value="S_TKc"/>
    <property type="match status" value="1"/>
</dbReference>
<evidence type="ECO:0000256" key="2">
    <source>
        <dbReference type="ARBA" id="ARBA00022475"/>
    </source>
</evidence>
<dbReference type="InterPro" id="IPR011009">
    <property type="entry name" value="Kinase-like_dom_sf"/>
</dbReference>
<keyword evidence="3 10" id="KW-0812">Transmembrane</keyword>
<evidence type="ECO:0000256" key="1">
    <source>
        <dbReference type="ARBA" id="ARBA00004162"/>
    </source>
</evidence>
<evidence type="ECO:0000259" key="13">
    <source>
        <dbReference type="PROSITE" id="PS51782"/>
    </source>
</evidence>
<keyword evidence="9" id="KW-1015">Disulfide bond</keyword>
<dbReference type="InterPro" id="IPR044812">
    <property type="entry name" value="CERK1/LYK3-like"/>
</dbReference>
<evidence type="ECO:0000259" key="12">
    <source>
        <dbReference type="PROSITE" id="PS50011"/>
    </source>
</evidence>
<dbReference type="EMBL" id="JACEFO010002250">
    <property type="protein sequence ID" value="KAF8670719.1"/>
    <property type="molecule type" value="Genomic_DNA"/>
</dbReference>
<dbReference type="GO" id="GO:0019199">
    <property type="term" value="F:transmembrane receptor protein kinase activity"/>
    <property type="evidence" value="ECO:0007669"/>
    <property type="project" value="InterPro"/>
</dbReference>
<evidence type="ECO:0000256" key="3">
    <source>
        <dbReference type="ARBA" id="ARBA00022692"/>
    </source>
</evidence>
<dbReference type="Gene3D" id="3.10.350.10">
    <property type="entry name" value="LysM domain"/>
    <property type="match status" value="1"/>
</dbReference>
<dbReference type="CDD" id="cd00118">
    <property type="entry name" value="LysM"/>
    <property type="match status" value="1"/>
</dbReference>
<proteinExistence type="predicted"/>
<dbReference type="AlphaFoldDB" id="A0A835ARJ1"/>
<dbReference type="Pfam" id="PF01476">
    <property type="entry name" value="LysM"/>
    <property type="match status" value="1"/>
</dbReference>
<evidence type="ECO:0000256" key="6">
    <source>
        <dbReference type="ARBA" id="ARBA00022840"/>
    </source>
</evidence>
<dbReference type="InterPro" id="IPR000719">
    <property type="entry name" value="Prot_kinase_dom"/>
</dbReference>
<feature type="domain" description="LysM" evidence="13">
    <location>
        <begin position="167"/>
        <end position="212"/>
    </location>
</feature>
<reference evidence="14" key="1">
    <citation type="submission" date="2020-07" db="EMBL/GenBank/DDBJ databases">
        <title>Genome sequence and genetic diversity analysis of an under-domesticated orphan crop, white fonio (Digitaria exilis).</title>
        <authorList>
            <person name="Bennetzen J.L."/>
            <person name="Chen S."/>
            <person name="Ma X."/>
            <person name="Wang X."/>
            <person name="Yssel A.E.J."/>
            <person name="Chaluvadi S.R."/>
            <person name="Johnson M."/>
            <person name="Gangashetty P."/>
            <person name="Hamidou F."/>
            <person name="Sanogo M.D."/>
            <person name="Zwaenepoel A."/>
            <person name="Wallace J."/>
            <person name="Van De Peer Y."/>
            <person name="Van Deynze A."/>
        </authorList>
    </citation>
    <scope>NUCLEOTIDE SEQUENCE</scope>
    <source>
        <tissue evidence="14">Leaves</tissue>
    </source>
</reference>
<dbReference type="PROSITE" id="PS51782">
    <property type="entry name" value="LYSM"/>
    <property type="match status" value="1"/>
</dbReference>
<keyword evidence="15" id="KW-1185">Reference proteome</keyword>
<dbReference type="SUPFAM" id="SSF54106">
    <property type="entry name" value="LysM domain"/>
    <property type="match status" value="1"/>
</dbReference>
<keyword evidence="6" id="KW-0067">ATP-binding</keyword>
<keyword evidence="2" id="KW-1003">Cell membrane</keyword>
<organism evidence="14 15">
    <name type="scientific">Digitaria exilis</name>
    <dbReference type="NCBI Taxonomy" id="1010633"/>
    <lineage>
        <taxon>Eukaryota</taxon>
        <taxon>Viridiplantae</taxon>
        <taxon>Streptophyta</taxon>
        <taxon>Embryophyta</taxon>
        <taxon>Tracheophyta</taxon>
        <taxon>Spermatophyta</taxon>
        <taxon>Magnoliopsida</taxon>
        <taxon>Liliopsida</taxon>
        <taxon>Poales</taxon>
        <taxon>Poaceae</taxon>
        <taxon>PACMAD clade</taxon>
        <taxon>Panicoideae</taxon>
        <taxon>Panicodae</taxon>
        <taxon>Paniceae</taxon>
        <taxon>Anthephorinae</taxon>
        <taxon>Digitaria</taxon>
    </lineage>
</organism>
<dbReference type="OrthoDB" id="4062651at2759"/>
<dbReference type="Gene3D" id="1.10.510.10">
    <property type="entry name" value="Transferase(Phosphotransferase) domain 1"/>
    <property type="match status" value="1"/>
</dbReference>
<evidence type="ECO:0000256" key="7">
    <source>
        <dbReference type="ARBA" id="ARBA00022989"/>
    </source>
</evidence>
<dbReference type="PANTHER" id="PTHR46204:SF8">
    <property type="entry name" value="PROTEIN KINASE DOMAIN-CONTAINING PROTEIN"/>
    <property type="match status" value="1"/>
</dbReference>
<evidence type="ECO:0000256" key="5">
    <source>
        <dbReference type="ARBA" id="ARBA00022741"/>
    </source>
</evidence>
<evidence type="ECO:0000256" key="11">
    <source>
        <dbReference type="SAM" id="SignalP"/>
    </source>
</evidence>
<dbReference type="PROSITE" id="PS50011">
    <property type="entry name" value="PROTEIN_KINASE_DOM"/>
    <property type="match status" value="1"/>
</dbReference>
<sequence>MAKFGFLFFLTLFLQHPHNSASLINWRRSIASTAIWEPMHCNAVSISPSCNSFLYVTPEGRNLSETVSVFNGNASIIKPIKRLSGSEDLLMGVPCMCEAINNTLTAFFHDTQYKVEQDDTPDTVRINKFSGLAMSVGDGNDTGLAVNDTITVHLPCGCSSTAPDGVLSYAVQEEDTLSTIASLFRSSSQDILNLNPSVTNPDFIKPGWILFIPMGVAGSSKKKIGSLSIIIASSISAAILLLCVFTVIIRLKRRSSQHNVEAPEVKMERAPSNTSIAALESRFFPSMKITGLVCYLSLEIAIKKMKASKSKEFFAELKVLCKVHHINVVELIGYAAGDDHLYLVYEYVQNGSLNDHLHDPLLKGHQPLSWTARTQIALDSARGIEYIHDHTKACYVHRDIKTSNILLDNGLRAKVADFGLVKLVQRSDEEECVATRLVGTPGYLPPELVFLSVLELHMTTKSDVYAFGVVLAELITGLRALMRDNKEVNKMKSLISIMRKAFKPDDLESSLETIIDPNLKDNYPIEEVCKMANISMWCLSEDPMNRPEMRDIMPTLSQIHLTSIEWEASLGGDGEVFSGVSNGR</sequence>
<keyword evidence="8 10" id="KW-0472">Membrane</keyword>
<accession>A0A835ARJ1</accession>
<keyword evidence="5" id="KW-0547">Nucleotide-binding</keyword>
<dbReference type="Proteomes" id="UP000636709">
    <property type="component" value="Unassembled WGS sequence"/>
</dbReference>
<evidence type="ECO:0000256" key="10">
    <source>
        <dbReference type="SAM" id="Phobius"/>
    </source>
</evidence>
<evidence type="ECO:0000256" key="9">
    <source>
        <dbReference type="ARBA" id="ARBA00023157"/>
    </source>
</evidence>
<dbReference type="Pfam" id="PF00069">
    <property type="entry name" value="Pkinase"/>
    <property type="match status" value="1"/>
</dbReference>
<name>A0A835ARJ1_9POAL</name>
<protein>
    <recommendedName>
        <fullName evidence="16">LysM domain receptor-like kinase 3</fullName>
    </recommendedName>
</protein>
<feature type="domain" description="Protein kinase" evidence="12">
    <location>
        <begin position="245"/>
        <end position="556"/>
    </location>
</feature>
<dbReference type="GO" id="GO:0005886">
    <property type="term" value="C:plasma membrane"/>
    <property type="evidence" value="ECO:0007669"/>
    <property type="project" value="UniProtKB-SubCell"/>
</dbReference>
<dbReference type="InterPro" id="IPR008271">
    <property type="entry name" value="Ser/Thr_kinase_AS"/>
</dbReference>
<feature type="chain" id="PRO_5032732068" description="LysM domain receptor-like kinase 3" evidence="11">
    <location>
        <begin position="22"/>
        <end position="584"/>
    </location>
</feature>
<dbReference type="GO" id="GO:0005524">
    <property type="term" value="F:ATP binding"/>
    <property type="evidence" value="ECO:0007669"/>
    <property type="project" value="UniProtKB-KW"/>
</dbReference>
<feature type="signal peptide" evidence="11">
    <location>
        <begin position="1"/>
        <end position="21"/>
    </location>
</feature>
<dbReference type="InterPro" id="IPR018392">
    <property type="entry name" value="LysM"/>
</dbReference>
<evidence type="ECO:0000256" key="4">
    <source>
        <dbReference type="ARBA" id="ARBA00022729"/>
    </source>
</evidence>
<dbReference type="Gene3D" id="3.30.200.20">
    <property type="entry name" value="Phosphorylase Kinase, domain 1"/>
    <property type="match status" value="1"/>
</dbReference>
<dbReference type="PROSITE" id="PS00108">
    <property type="entry name" value="PROTEIN_KINASE_ST"/>
    <property type="match status" value="1"/>
</dbReference>
<dbReference type="PANTHER" id="PTHR46204">
    <property type="entry name" value="CHITIN ELICITOR RECEPTOR KINASE 1-RELATED"/>
    <property type="match status" value="1"/>
</dbReference>
<evidence type="ECO:0000313" key="15">
    <source>
        <dbReference type="Proteomes" id="UP000636709"/>
    </source>
</evidence>
<comment type="subcellular location">
    <subcellularLocation>
        <location evidence="1">Cell membrane</location>
        <topology evidence="1">Single-pass membrane protein</topology>
    </subcellularLocation>
</comment>
<dbReference type="SUPFAM" id="SSF56112">
    <property type="entry name" value="Protein kinase-like (PK-like)"/>
    <property type="match status" value="1"/>
</dbReference>
<dbReference type="InterPro" id="IPR036779">
    <property type="entry name" value="LysM_dom_sf"/>
</dbReference>
<gene>
    <name evidence="14" type="ORF">HU200_050381</name>
</gene>